<dbReference type="PANTHER" id="PTHR18901:SF38">
    <property type="entry name" value="PSEUDOURIDINE-5'-PHOSPHATASE"/>
    <property type="match status" value="1"/>
</dbReference>
<dbReference type="AlphaFoldDB" id="A0A9P6BYY0"/>
<evidence type="ECO:0000313" key="2">
    <source>
        <dbReference type="Proteomes" id="UP000807342"/>
    </source>
</evidence>
<dbReference type="FunFam" id="1.10.150.240:FF:000001">
    <property type="entry name" value="Haloacid dehalogenase-like hydrolase domain"/>
    <property type="match status" value="1"/>
</dbReference>
<dbReference type="Gene3D" id="1.10.150.240">
    <property type="entry name" value="Putative phosphatase, domain 2"/>
    <property type="match status" value="1"/>
</dbReference>
<dbReference type="InterPro" id="IPR023198">
    <property type="entry name" value="PGP-like_dom2"/>
</dbReference>
<keyword evidence="2" id="KW-1185">Reference proteome</keyword>
<dbReference type="SFLD" id="SFLDS00003">
    <property type="entry name" value="Haloacid_Dehalogenase"/>
    <property type="match status" value="1"/>
</dbReference>
<reference evidence="1" key="1">
    <citation type="submission" date="2020-11" db="EMBL/GenBank/DDBJ databases">
        <authorList>
            <consortium name="DOE Joint Genome Institute"/>
            <person name="Ahrendt S."/>
            <person name="Riley R."/>
            <person name="Andreopoulos W."/>
            <person name="Labutti K."/>
            <person name="Pangilinan J."/>
            <person name="Ruiz-Duenas F.J."/>
            <person name="Barrasa J.M."/>
            <person name="Sanchez-Garcia M."/>
            <person name="Camarero S."/>
            <person name="Miyauchi S."/>
            <person name="Serrano A."/>
            <person name="Linde D."/>
            <person name="Babiker R."/>
            <person name="Drula E."/>
            <person name="Ayuso-Fernandez I."/>
            <person name="Pacheco R."/>
            <person name="Padilla G."/>
            <person name="Ferreira P."/>
            <person name="Barriuso J."/>
            <person name="Kellner H."/>
            <person name="Castanera R."/>
            <person name="Alfaro M."/>
            <person name="Ramirez L."/>
            <person name="Pisabarro A.G."/>
            <person name="Kuo A."/>
            <person name="Tritt A."/>
            <person name="Lipzen A."/>
            <person name="He G."/>
            <person name="Yan M."/>
            <person name="Ng V."/>
            <person name="Cullen D."/>
            <person name="Martin F."/>
            <person name="Rosso M.-N."/>
            <person name="Henrissat B."/>
            <person name="Hibbett D."/>
            <person name="Martinez A.T."/>
            <person name="Grigoriev I.V."/>
        </authorList>
    </citation>
    <scope>NUCLEOTIDE SEQUENCE</scope>
    <source>
        <strain evidence="1">MF-IS2</strain>
    </source>
</reference>
<name>A0A9P6BYY0_9AGAR</name>
<dbReference type="Pfam" id="PF00702">
    <property type="entry name" value="Hydrolase"/>
    <property type="match status" value="1"/>
</dbReference>
<evidence type="ECO:0000313" key="1">
    <source>
        <dbReference type="EMBL" id="KAF9444772.1"/>
    </source>
</evidence>
<gene>
    <name evidence="1" type="ORF">P691DRAFT_778021</name>
</gene>
<dbReference type="InterPro" id="IPR036412">
    <property type="entry name" value="HAD-like_sf"/>
</dbReference>
<dbReference type="SFLD" id="SFLDG01129">
    <property type="entry name" value="C1.5:_HAD__Beta-PGM__Phosphata"/>
    <property type="match status" value="1"/>
</dbReference>
<dbReference type="Gene3D" id="3.40.50.1000">
    <property type="entry name" value="HAD superfamily/HAD-like"/>
    <property type="match status" value="1"/>
</dbReference>
<dbReference type="EMBL" id="MU151348">
    <property type="protein sequence ID" value="KAF9444772.1"/>
    <property type="molecule type" value="Genomic_DNA"/>
</dbReference>
<organism evidence="1 2">
    <name type="scientific">Macrolepiota fuliginosa MF-IS2</name>
    <dbReference type="NCBI Taxonomy" id="1400762"/>
    <lineage>
        <taxon>Eukaryota</taxon>
        <taxon>Fungi</taxon>
        <taxon>Dikarya</taxon>
        <taxon>Basidiomycota</taxon>
        <taxon>Agaricomycotina</taxon>
        <taxon>Agaricomycetes</taxon>
        <taxon>Agaricomycetidae</taxon>
        <taxon>Agaricales</taxon>
        <taxon>Agaricineae</taxon>
        <taxon>Agaricaceae</taxon>
        <taxon>Macrolepiota</taxon>
    </lineage>
</organism>
<dbReference type="GO" id="GO:0016791">
    <property type="term" value="F:phosphatase activity"/>
    <property type="evidence" value="ECO:0007669"/>
    <property type="project" value="TreeGrafter"/>
</dbReference>
<dbReference type="Proteomes" id="UP000807342">
    <property type="component" value="Unassembled WGS sequence"/>
</dbReference>
<comment type="caution">
    <text evidence="1">The sequence shown here is derived from an EMBL/GenBank/DDBJ whole genome shotgun (WGS) entry which is preliminary data.</text>
</comment>
<protein>
    <submittedName>
        <fullName evidence="1">HAD-like protein</fullName>
    </submittedName>
</protein>
<sequence length="256" mass="28914">MTEKEQSFPKVEYVLFDMDGLMIDSEKIYTDVTNEILAAYRKEMTWDIKAGCMGKPERQAAEYLLSFFTDINLTLEDYLTQRNKLQDERWPTVTLLPGVKKLVHHLKAHNIPIAIATGSRRRNYEMKTGHLQDVFGCFEGKVICGDDTYHAARGKPAPDIFIIAAGKLLSRNVGPIEGFITEEQWEERRKGLIFEDGLPGMQAGKRAGMSVVWVPDNNLLGVGYSGEERADQMLKSLQDFVPEDWGLPPYPPNGSV</sequence>
<dbReference type="OrthoDB" id="40579at2759"/>
<accession>A0A9P6BYY0</accession>
<dbReference type="SUPFAM" id="SSF56784">
    <property type="entry name" value="HAD-like"/>
    <property type="match status" value="1"/>
</dbReference>
<dbReference type="PANTHER" id="PTHR18901">
    <property type="entry name" value="2-DEOXYGLUCOSE-6-PHOSPHATE PHOSPHATASE 2"/>
    <property type="match status" value="1"/>
</dbReference>
<proteinExistence type="predicted"/>
<dbReference type="InterPro" id="IPR023214">
    <property type="entry name" value="HAD_sf"/>
</dbReference>